<proteinExistence type="predicted"/>
<accession>A0ABR2T710</accession>
<dbReference type="EMBL" id="JBBPBN010000008">
    <property type="protein sequence ID" value="KAK9033096.1"/>
    <property type="molecule type" value="Genomic_DNA"/>
</dbReference>
<dbReference type="PROSITE" id="PS50013">
    <property type="entry name" value="CHROMO_2"/>
    <property type="match status" value="1"/>
</dbReference>
<dbReference type="InterPro" id="IPR021109">
    <property type="entry name" value="Peptidase_aspartic_dom_sf"/>
</dbReference>
<dbReference type="InterPro" id="IPR056924">
    <property type="entry name" value="SH3_Tf2-1"/>
</dbReference>
<dbReference type="SUPFAM" id="SSF54160">
    <property type="entry name" value="Chromo domain-like"/>
    <property type="match status" value="1"/>
</dbReference>
<evidence type="ECO:0000313" key="2">
    <source>
        <dbReference type="EMBL" id="KAK9033096.1"/>
    </source>
</evidence>
<dbReference type="PANTHER" id="PTHR46148:SF52">
    <property type="entry name" value="OS04G0603800 PROTEIN"/>
    <property type="match status" value="1"/>
</dbReference>
<reference evidence="2 3" key="1">
    <citation type="journal article" date="2024" name="G3 (Bethesda)">
        <title>Genome assembly of Hibiscus sabdariffa L. provides insights into metabolisms of medicinal natural products.</title>
        <authorList>
            <person name="Kim T."/>
        </authorList>
    </citation>
    <scope>NUCLEOTIDE SEQUENCE [LARGE SCALE GENOMIC DNA]</scope>
    <source>
        <strain evidence="2">TK-2024</strain>
        <tissue evidence="2">Old leaves</tissue>
    </source>
</reference>
<protein>
    <recommendedName>
        <fullName evidence="1">Chromo domain-containing protein</fullName>
    </recommendedName>
</protein>
<dbReference type="Gene3D" id="2.40.50.40">
    <property type="match status" value="1"/>
</dbReference>
<dbReference type="Gene3D" id="2.40.70.10">
    <property type="entry name" value="Acid Proteases"/>
    <property type="match status" value="1"/>
</dbReference>
<dbReference type="InterPro" id="IPR016197">
    <property type="entry name" value="Chromo-like_dom_sf"/>
</dbReference>
<organism evidence="2 3">
    <name type="scientific">Hibiscus sabdariffa</name>
    <name type="common">roselle</name>
    <dbReference type="NCBI Taxonomy" id="183260"/>
    <lineage>
        <taxon>Eukaryota</taxon>
        <taxon>Viridiplantae</taxon>
        <taxon>Streptophyta</taxon>
        <taxon>Embryophyta</taxon>
        <taxon>Tracheophyta</taxon>
        <taxon>Spermatophyta</taxon>
        <taxon>Magnoliopsida</taxon>
        <taxon>eudicotyledons</taxon>
        <taxon>Gunneridae</taxon>
        <taxon>Pentapetalae</taxon>
        <taxon>rosids</taxon>
        <taxon>malvids</taxon>
        <taxon>Malvales</taxon>
        <taxon>Malvaceae</taxon>
        <taxon>Malvoideae</taxon>
        <taxon>Hibiscus</taxon>
    </lineage>
</organism>
<gene>
    <name evidence="2" type="ORF">V6N11_018134</name>
</gene>
<feature type="domain" description="Chromo" evidence="1">
    <location>
        <begin position="169"/>
        <end position="203"/>
    </location>
</feature>
<dbReference type="Pfam" id="PF24626">
    <property type="entry name" value="SH3_Tf2-1"/>
    <property type="match status" value="1"/>
</dbReference>
<dbReference type="Proteomes" id="UP001396334">
    <property type="component" value="Unassembled WGS sequence"/>
</dbReference>
<evidence type="ECO:0000259" key="1">
    <source>
        <dbReference type="PROSITE" id="PS50013"/>
    </source>
</evidence>
<name>A0ABR2T710_9ROSI</name>
<dbReference type="PANTHER" id="PTHR46148">
    <property type="entry name" value="CHROMO DOMAIN-CONTAINING PROTEIN"/>
    <property type="match status" value="1"/>
</dbReference>
<dbReference type="Pfam" id="PF00385">
    <property type="entry name" value="Chromo"/>
    <property type="match status" value="1"/>
</dbReference>
<dbReference type="InterPro" id="IPR000953">
    <property type="entry name" value="Chromo/chromo_shadow_dom"/>
</dbReference>
<evidence type="ECO:0000313" key="3">
    <source>
        <dbReference type="Proteomes" id="UP001396334"/>
    </source>
</evidence>
<sequence length="243" mass="27505">MKKLLELSLQSIIGFISKKSLKVWGTILGKKVIVLIDNGASTNFISRSVDEALKLKQTKTTRFVVEVGTGQRVKSMGSCKQPGDLVYLRSQPYKLCKFAKKVNEKLSPRFYGSYSVLSRIGEVPYHLDLPPYSRMHLVFHVSWLKGVVKDSTPVQHLSPFLSEDLEMQVQPESVVDYMTLVDGSSEVLIRWKDLPDFENTWESYEVISAQFPNFPLEDKVKFVGAGIIRPAIPKVYVCRSKAD</sequence>
<dbReference type="InterPro" id="IPR023780">
    <property type="entry name" value="Chromo_domain"/>
</dbReference>
<keyword evidence="3" id="KW-1185">Reference proteome</keyword>
<dbReference type="CDD" id="cd00303">
    <property type="entry name" value="retropepsin_like"/>
    <property type="match status" value="1"/>
</dbReference>
<comment type="caution">
    <text evidence="2">The sequence shown here is derived from an EMBL/GenBank/DDBJ whole genome shotgun (WGS) entry which is preliminary data.</text>
</comment>